<dbReference type="RefSeq" id="WP_088563096.1">
    <property type="nucleotide sequence ID" value="NZ_FYEH01000024.1"/>
</dbReference>
<evidence type="ECO:0000256" key="3">
    <source>
        <dbReference type="ARBA" id="ARBA00022679"/>
    </source>
</evidence>
<evidence type="ECO:0000313" key="10">
    <source>
        <dbReference type="EMBL" id="SNB79893.1"/>
    </source>
</evidence>
<accession>A0A212S4E3</accession>
<sequence>MATDSLDMDRAAAVNRQGATGYVNNRPSHASADHSKIIRHWRDRSWIARLSKSTMDRGVALVSLIFLAPLLLTIAVLVKLSSPGPALFKQSRHGLDEKPFQVLKFRTMYVETCAGGAADKVVQAQRVDPRITPLGRFLRRSSLDELPQLINVLRGEMSLVGPRPHAISHDVHYSSLIPHYRLRHNMMPGITGLAQVKGFRGGTETLESMERRIDLDLEYIQNWSLALDVKIMVMTLFTTINDSNAY</sequence>
<dbReference type="PANTHER" id="PTHR30576">
    <property type="entry name" value="COLANIC BIOSYNTHESIS UDP-GLUCOSE LIPID CARRIER TRANSFERASE"/>
    <property type="match status" value="1"/>
</dbReference>
<evidence type="ECO:0000256" key="2">
    <source>
        <dbReference type="ARBA" id="ARBA00006464"/>
    </source>
</evidence>
<evidence type="ECO:0000259" key="9">
    <source>
        <dbReference type="Pfam" id="PF02397"/>
    </source>
</evidence>
<feature type="transmembrane region" description="Helical" evidence="8">
    <location>
        <begin position="59"/>
        <end position="78"/>
    </location>
</feature>
<dbReference type="PANTHER" id="PTHR30576:SF21">
    <property type="entry name" value="UDP-GLUCOSE:UNDECAPRENYL-PHOSPHATE GLUCOSE-1-PHOSPHATE TRANSFERASE"/>
    <property type="match status" value="1"/>
</dbReference>
<evidence type="ECO:0000256" key="1">
    <source>
        <dbReference type="ARBA" id="ARBA00004141"/>
    </source>
</evidence>
<dbReference type="AlphaFoldDB" id="A0A212S4E3"/>
<evidence type="ECO:0000256" key="7">
    <source>
        <dbReference type="ARBA" id="ARBA00023169"/>
    </source>
</evidence>
<evidence type="ECO:0000313" key="11">
    <source>
        <dbReference type="Proteomes" id="UP000197065"/>
    </source>
</evidence>
<name>A0A212S4E3_9PROT</name>
<keyword evidence="5 8" id="KW-1133">Transmembrane helix</keyword>
<dbReference type="Proteomes" id="UP000197065">
    <property type="component" value="Unassembled WGS sequence"/>
</dbReference>
<keyword evidence="11" id="KW-1185">Reference proteome</keyword>
<dbReference type="GO" id="GO:0009242">
    <property type="term" value="P:colanic acid biosynthetic process"/>
    <property type="evidence" value="ECO:0007669"/>
    <property type="project" value="TreeGrafter"/>
</dbReference>
<protein>
    <submittedName>
        <fullName evidence="10">Putative colanic acid biosysnthesis UDP-glucose lipid carrier transferase</fullName>
    </submittedName>
</protein>
<evidence type="ECO:0000256" key="5">
    <source>
        <dbReference type="ARBA" id="ARBA00022989"/>
    </source>
</evidence>
<dbReference type="NCBIfam" id="TIGR03025">
    <property type="entry name" value="EPS_sugtrans"/>
    <property type="match status" value="1"/>
</dbReference>
<dbReference type="GO" id="GO:0016020">
    <property type="term" value="C:membrane"/>
    <property type="evidence" value="ECO:0007669"/>
    <property type="project" value="UniProtKB-SubCell"/>
</dbReference>
<dbReference type="InterPro" id="IPR017475">
    <property type="entry name" value="EPS_sugar_tfrase"/>
</dbReference>
<reference evidence="10 11" key="1">
    <citation type="submission" date="2017-06" db="EMBL/GenBank/DDBJ databases">
        <authorList>
            <person name="Kim H.J."/>
            <person name="Triplett B.A."/>
        </authorList>
    </citation>
    <scope>NUCLEOTIDE SEQUENCE [LARGE SCALE GENOMIC DNA]</scope>
    <source>
        <strain evidence="10 11">B29T1</strain>
    </source>
</reference>
<dbReference type="EMBL" id="FYEH01000024">
    <property type="protein sequence ID" value="SNB79893.1"/>
    <property type="molecule type" value="Genomic_DNA"/>
</dbReference>
<dbReference type="Pfam" id="PF02397">
    <property type="entry name" value="Bac_transf"/>
    <property type="match status" value="1"/>
</dbReference>
<dbReference type="GO" id="GO:0000271">
    <property type="term" value="P:polysaccharide biosynthetic process"/>
    <property type="evidence" value="ECO:0007669"/>
    <property type="project" value="UniProtKB-KW"/>
</dbReference>
<feature type="domain" description="Bacterial sugar transferase" evidence="9">
    <location>
        <begin position="52"/>
        <end position="240"/>
    </location>
</feature>
<evidence type="ECO:0000256" key="4">
    <source>
        <dbReference type="ARBA" id="ARBA00022692"/>
    </source>
</evidence>
<proteinExistence type="inferred from homology"/>
<dbReference type="InterPro" id="IPR003362">
    <property type="entry name" value="Bact_transf"/>
</dbReference>
<comment type="similarity">
    <text evidence="2">Belongs to the bacterial sugar transferase family.</text>
</comment>
<dbReference type="OrthoDB" id="9808602at2"/>
<gene>
    <name evidence="10" type="ORF">SAMN07250955_1244</name>
</gene>
<evidence type="ECO:0000256" key="8">
    <source>
        <dbReference type="SAM" id="Phobius"/>
    </source>
</evidence>
<dbReference type="GO" id="GO:0089702">
    <property type="term" value="F:undecaprenyl-phosphate glucose phosphotransferase activity"/>
    <property type="evidence" value="ECO:0007669"/>
    <property type="project" value="TreeGrafter"/>
</dbReference>
<evidence type="ECO:0000256" key="6">
    <source>
        <dbReference type="ARBA" id="ARBA00023136"/>
    </source>
</evidence>
<keyword evidence="7" id="KW-0270">Exopolysaccharide synthesis</keyword>
<keyword evidence="4 8" id="KW-0812">Transmembrane</keyword>
<keyword evidence="3 10" id="KW-0808">Transferase</keyword>
<organism evidence="10 11">
    <name type="scientific">Arboricoccus pini</name>
    <dbReference type="NCBI Taxonomy" id="1963835"/>
    <lineage>
        <taxon>Bacteria</taxon>
        <taxon>Pseudomonadati</taxon>
        <taxon>Pseudomonadota</taxon>
        <taxon>Alphaproteobacteria</taxon>
        <taxon>Geminicoccales</taxon>
        <taxon>Geminicoccaceae</taxon>
        <taxon>Arboricoccus</taxon>
    </lineage>
</organism>
<keyword evidence="6 8" id="KW-0472">Membrane</keyword>
<comment type="subcellular location">
    <subcellularLocation>
        <location evidence="1">Membrane</location>
        <topology evidence="1">Multi-pass membrane protein</topology>
    </subcellularLocation>
</comment>